<gene>
    <name evidence="2" type="ORF">TrVE_jg5145</name>
</gene>
<evidence type="ECO:0000313" key="3">
    <source>
        <dbReference type="Proteomes" id="UP001165160"/>
    </source>
</evidence>
<dbReference type="AlphaFoldDB" id="A0A9W7EMX1"/>
<reference evidence="3" key="1">
    <citation type="journal article" date="2023" name="Commun. Biol.">
        <title>Genome analysis of Parmales, the sister group of diatoms, reveals the evolutionary specialization of diatoms from phago-mixotrophs to photoautotrophs.</title>
        <authorList>
            <person name="Ban H."/>
            <person name="Sato S."/>
            <person name="Yoshikawa S."/>
            <person name="Yamada K."/>
            <person name="Nakamura Y."/>
            <person name="Ichinomiya M."/>
            <person name="Sato N."/>
            <person name="Blanc-Mathieu R."/>
            <person name="Endo H."/>
            <person name="Kuwata A."/>
            <person name="Ogata H."/>
        </authorList>
    </citation>
    <scope>NUCLEOTIDE SEQUENCE [LARGE SCALE GENOMIC DNA]</scope>
    <source>
        <strain evidence="3">NIES 3699</strain>
    </source>
</reference>
<dbReference type="EMBL" id="BRXX01000037">
    <property type="protein sequence ID" value="GMH84392.1"/>
    <property type="molecule type" value="Genomic_DNA"/>
</dbReference>
<comment type="caution">
    <text evidence="2">The sequence shown here is derived from an EMBL/GenBank/DDBJ whole genome shotgun (WGS) entry which is preliminary data.</text>
</comment>
<dbReference type="Proteomes" id="UP001165160">
    <property type="component" value="Unassembled WGS sequence"/>
</dbReference>
<name>A0A9W7EMX1_9STRA</name>
<keyword evidence="3" id="KW-1185">Reference proteome</keyword>
<protein>
    <submittedName>
        <fullName evidence="2">Uncharacterized protein</fullName>
    </submittedName>
</protein>
<proteinExistence type="predicted"/>
<sequence length="74" mass="8311">MWTEGMTLAMVETRAKKKLGKKVSKLHPISEKLPTINMQAVAKVPITPSHSALGLKTVSPKKKNQKKKKKKFAW</sequence>
<organism evidence="2 3">
    <name type="scientific">Triparma verrucosa</name>
    <dbReference type="NCBI Taxonomy" id="1606542"/>
    <lineage>
        <taxon>Eukaryota</taxon>
        <taxon>Sar</taxon>
        <taxon>Stramenopiles</taxon>
        <taxon>Ochrophyta</taxon>
        <taxon>Bolidophyceae</taxon>
        <taxon>Parmales</taxon>
        <taxon>Triparmaceae</taxon>
        <taxon>Triparma</taxon>
    </lineage>
</organism>
<feature type="region of interest" description="Disordered" evidence="1">
    <location>
        <begin position="52"/>
        <end position="74"/>
    </location>
</feature>
<feature type="compositionally biased region" description="Basic residues" evidence="1">
    <location>
        <begin position="59"/>
        <end position="74"/>
    </location>
</feature>
<accession>A0A9W7EMX1</accession>
<evidence type="ECO:0000256" key="1">
    <source>
        <dbReference type="SAM" id="MobiDB-lite"/>
    </source>
</evidence>
<evidence type="ECO:0000313" key="2">
    <source>
        <dbReference type="EMBL" id="GMH84392.1"/>
    </source>
</evidence>